<evidence type="ECO:0000313" key="3">
    <source>
        <dbReference type="EMBL" id="KJL36235.1"/>
    </source>
</evidence>
<dbReference type="EMBL" id="JYIY01000075">
    <property type="protein sequence ID" value="KJL36235.1"/>
    <property type="molecule type" value="Genomic_DNA"/>
</dbReference>
<dbReference type="InterPro" id="IPR006680">
    <property type="entry name" value="Amidohydro-rel"/>
</dbReference>
<dbReference type="Proteomes" id="UP000033451">
    <property type="component" value="Unassembled WGS sequence"/>
</dbReference>
<organism evidence="3 4">
    <name type="scientific">Microbacterium ginsengisoli</name>
    <dbReference type="NCBI Taxonomy" id="400772"/>
    <lineage>
        <taxon>Bacteria</taxon>
        <taxon>Bacillati</taxon>
        <taxon>Actinomycetota</taxon>
        <taxon>Actinomycetes</taxon>
        <taxon>Micrococcales</taxon>
        <taxon>Microbacteriaceae</taxon>
        <taxon>Microbacterium</taxon>
    </lineage>
</organism>
<dbReference type="AlphaFoldDB" id="A0A0F0LVB7"/>
<dbReference type="InterPro" id="IPR032466">
    <property type="entry name" value="Metal_Hydrolase"/>
</dbReference>
<dbReference type="GO" id="GO:0016787">
    <property type="term" value="F:hydrolase activity"/>
    <property type="evidence" value="ECO:0007669"/>
    <property type="project" value="UniProtKB-KW"/>
</dbReference>
<reference evidence="3 4" key="1">
    <citation type="submission" date="2015-02" db="EMBL/GenBank/DDBJ databases">
        <title>Draft genome sequences of ten Microbacterium spp. with emphasis on heavy metal contaminated environments.</title>
        <authorList>
            <person name="Corretto E."/>
        </authorList>
    </citation>
    <scope>NUCLEOTIDE SEQUENCE [LARGE SCALE GENOMIC DNA]</scope>
    <source>
        <strain evidence="3 4">DSM 18659</strain>
    </source>
</reference>
<accession>A0A0F0LVB7</accession>
<feature type="domain" description="Amidohydrolase-related" evidence="2">
    <location>
        <begin position="3"/>
        <end position="277"/>
    </location>
</feature>
<dbReference type="InterPro" id="IPR052350">
    <property type="entry name" value="Metallo-dep_Lactonases"/>
</dbReference>
<gene>
    <name evidence="3" type="ORF">RR49_01915</name>
</gene>
<keyword evidence="4" id="KW-1185">Reference proteome</keyword>
<dbReference type="PANTHER" id="PTHR43569:SF2">
    <property type="entry name" value="AMIDOHYDROLASE-RELATED DOMAIN-CONTAINING PROTEIN"/>
    <property type="match status" value="1"/>
</dbReference>
<dbReference type="Pfam" id="PF04909">
    <property type="entry name" value="Amidohydro_2"/>
    <property type="match status" value="1"/>
</dbReference>
<dbReference type="PANTHER" id="PTHR43569">
    <property type="entry name" value="AMIDOHYDROLASE"/>
    <property type="match status" value="1"/>
</dbReference>
<comment type="similarity">
    <text evidence="1">Belongs to the metallo-dependent hydrolases superfamily.</text>
</comment>
<dbReference type="OrthoDB" id="5450317at2"/>
<proteinExistence type="inferred from homology"/>
<protein>
    <submittedName>
        <fullName evidence="3">Amidohydrolase</fullName>
    </submittedName>
</protein>
<comment type="caution">
    <text evidence="3">The sequence shown here is derived from an EMBL/GenBank/DDBJ whole genome shotgun (WGS) entry which is preliminary data.</text>
</comment>
<evidence type="ECO:0000313" key="4">
    <source>
        <dbReference type="Proteomes" id="UP000033451"/>
    </source>
</evidence>
<name>A0A0F0LVB7_9MICO</name>
<dbReference type="RefSeq" id="WP_045247816.1">
    <property type="nucleotide sequence ID" value="NZ_JBOFAV010000009.1"/>
</dbReference>
<dbReference type="Gene3D" id="3.20.20.140">
    <property type="entry name" value="Metal-dependent hydrolases"/>
    <property type="match status" value="1"/>
</dbReference>
<evidence type="ECO:0000259" key="2">
    <source>
        <dbReference type="Pfam" id="PF04909"/>
    </source>
</evidence>
<dbReference type="SUPFAM" id="SSF51556">
    <property type="entry name" value="Metallo-dependent hydrolases"/>
    <property type="match status" value="1"/>
</dbReference>
<dbReference type="STRING" id="400772.RR49_01915"/>
<dbReference type="PATRIC" id="fig|400772.4.peg.1931"/>
<sequence length="289" mass="31081">MIIDAHQHIWTRTVADYDWLTPAAGVLYRDFTMADVAADRRAAGVAGVVLVQAADDARDTAHMQRAADADPAVVAIVAWVPLDAPAATARALERLREDDRIVGVRALIHERDDPDWILRDDVAAGLAQVAAAGLAFDYVTASPAALAHLPRLGERHPDLRLIIDHLGKPPVGGGDTALWRRLLAAAAENPRVHAKVSGLYPAVTPADWAAGDIRPLLDAARELFGADRLLAGSDWPISLIAGGYARTWEGIQRASDTWSADERSRLLGGTAAECYRIDPGRLARAKEDL</sequence>
<keyword evidence="3" id="KW-0378">Hydrolase</keyword>
<evidence type="ECO:0000256" key="1">
    <source>
        <dbReference type="ARBA" id="ARBA00038310"/>
    </source>
</evidence>